<accession>A0A540WAP5</accession>
<feature type="signal peptide" evidence="1">
    <location>
        <begin position="1"/>
        <end position="22"/>
    </location>
</feature>
<proteinExistence type="predicted"/>
<keyword evidence="1" id="KW-0732">Signal</keyword>
<evidence type="ECO:0008006" key="4">
    <source>
        <dbReference type="Google" id="ProtNLM"/>
    </source>
</evidence>
<dbReference type="Proteomes" id="UP000319103">
    <property type="component" value="Unassembled WGS sequence"/>
</dbReference>
<dbReference type="OrthoDB" id="9913143at2"/>
<keyword evidence="3" id="KW-1185">Reference proteome</keyword>
<feature type="chain" id="PRO_5039498470" description="Secreted protein" evidence="1">
    <location>
        <begin position="23"/>
        <end position="136"/>
    </location>
</feature>
<name>A0A540WAP5_9ACTN</name>
<dbReference type="PROSITE" id="PS51257">
    <property type="entry name" value="PROKAR_LIPOPROTEIN"/>
    <property type="match status" value="1"/>
</dbReference>
<organism evidence="2 3">
    <name type="scientific">Kitasatospora acidiphila</name>
    <dbReference type="NCBI Taxonomy" id="2567942"/>
    <lineage>
        <taxon>Bacteria</taxon>
        <taxon>Bacillati</taxon>
        <taxon>Actinomycetota</taxon>
        <taxon>Actinomycetes</taxon>
        <taxon>Kitasatosporales</taxon>
        <taxon>Streptomycetaceae</taxon>
        <taxon>Kitasatospora</taxon>
    </lineage>
</organism>
<evidence type="ECO:0000313" key="2">
    <source>
        <dbReference type="EMBL" id="TQF06066.1"/>
    </source>
</evidence>
<dbReference type="AlphaFoldDB" id="A0A540WAP5"/>
<comment type="caution">
    <text evidence="2">The sequence shown here is derived from an EMBL/GenBank/DDBJ whole genome shotgun (WGS) entry which is preliminary data.</text>
</comment>
<protein>
    <recommendedName>
        <fullName evidence="4">Secreted protein</fullName>
    </recommendedName>
</protein>
<evidence type="ECO:0000313" key="3">
    <source>
        <dbReference type="Proteomes" id="UP000319103"/>
    </source>
</evidence>
<evidence type="ECO:0000256" key="1">
    <source>
        <dbReference type="SAM" id="SignalP"/>
    </source>
</evidence>
<dbReference type="EMBL" id="VIGB01000003">
    <property type="protein sequence ID" value="TQF06066.1"/>
    <property type="molecule type" value="Genomic_DNA"/>
</dbReference>
<gene>
    <name evidence="2" type="ORF">E6W39_32430</name>
</gene>
<sequence>MRFRIAASAGVLALAATSSLFSAGSASALATGGGCRAPYYADGVNTQACITYDGGNNIHAAAYTGDAVHNTIDLCIKIVNSGGGQMGPTTCREVDAYYGSVVGPSITAPPGNYYGVAWFTSPTYYYAGESPAVNVS</sequence>
<reference evidence="2 3" key="1">
    <citation type="submission" date="2019-06" db="EMBL/GenBank/DDBJ databases">
        <title>Description of Kitasatospora acidophila sp. nov. isolated from pine grove soil, and reclassification of Streptomyces novaecaesareae to Kitasatospora novaeceasareae comb. nov.</title>
        <authorList>
            <person name="Kim M.J."/>
        </authorList>
    </citation>
    <scope>NUCLEOTIDE SEQUENCE [LARGE SCALE GENOMIC DNA]</scope>
    <source>
        <strain evidence="2 3">MMS16-CNU292</strain>
    </source>
</reference>
<dbReference type="RefSeq" id="WP_141636514.1">
    <property type="nucleotide sequence ID" value="NZ_VIGB01000003.1"/>
</dbReference>